<dbReference type="PANTHER" id="PTHR37167:SF1">
    <property type="entry name" value="1,4-DIHYDROXY-6-NAPHTOATE SYNTHASE"/>
    <property type="match status" value="1"/>
</dbReference>
<dbReference type="Proteomes" id="UP000317369">
    <property type="component" value="Chromosome"/>
</dbReference>
<dbReference type="SUPFAM" id="SSF53850">
    <property type="entry name" value="Periplasmic binding protein-like II"/>
    <property type="match status" value="1"/>
</dbReference>
<organism evidence="5 6">
    <name type="scientific">Poriferisphaera corsica</name>
    <dbReference type="NCBI Taxonomy" id="2528020"/>
    <lineage>
        <taxon>Bacteria</taxon>
        <taxon>Pseudomonadati</taxon>
        <taxon>Planctomycetota</taxon>
        <taxon>Phycisphaerae</taxon>
        <taxon>Phycisphaerales</taxon>
        <taxon>Phycisphaeraceae</taxon>
        <taxon>Poriferisphaera</taxon>
    </lineage>
</organism>
<evidence type="ECO:0000256" key="2">
    <source>
        <dbReference type="ARBA" id="ARBA00022428"/>
    </source>
</evidence>
<dbReference type="PANTHER" id="PTHR37167">
    <property type="entry name" value="1,4-DIHYDROXY-6-NAPHTOATE SYNTHASE"/>
    <property type="match status" value="1"/>
</dbReference>
<comment type="catalytic activity">
    <reaction evidence="4">
        <text>cyclic dehypoxanthinylfutalosinate = 1,4-dihydroxy-6-naphthoate + dihydroxyacetone</text>
        <dbReference type="Rhea" id="RHEA:33087"/>
        <dbReference type="ChEBI" id="CHEBI:16016"/>
        <dbReference type="ChEBI" id="CHEBI:64254"/>
        <dbReference type="ChEBI" id="CHEBI:64270"/>
        <dbReference type="EC" id="4.1.99.29"/>
    </reaction>
</comment>
<keyword evidence="3 4" id="KW-0456">Lyase</keyword>
<dbReference type="InterPro" id="IPR030869">
    <property type="entry name" value="MqnD"/>
</dbReference>
<sequence length="329" mass="36636">MFSHIAARSPNIPPLVTITPMSENTKTANALDRKTLHIGHSPDPDDAFMWYPLANFIGPDGQPYTPKIDTANYDFIHVLEDIQSLNVRSEKGELEITAFSIHQYPYVADKYIMTSCGSSMGDGYGPMVVARDSFDIQDLKGKTLAIPGERTSAWLALQLLLAEHGLTKDDIKFENVMFDEIIPAVAEGKFDAGLIIHEGQITYQNQQLKLIVDLGKWWTDSRNLPLPLGANAIRRDLIEEAPVITRILLNSIQYALDNRQQSVDFALNYARDMGADLADEFVGMYVNDWTIDYGERGRKAVSQFIQEGIDAGLIPDCGPVDFAEPADQI</sequence>
<feature type="binding site" evidence="4">
    <location>
        <begin position="152"/>
        <end position="153"/>
    </location>
    <ligand>
        <name>substrate</name>
    </ligand>
</feature>
<reference evidence="5 6" key="1">
    <citation type="submission" date="2019-02" db="EMBL/GenBank/DDBJ databases">
        <title>Deep-cultivation of Planctomycetes and their phenomic and genomic characterization uncovers novel biology.</title>
        <authorList>
            <person name="Wiegand S."/>
            <person name="Jogler M."/>
            <person name="Boedeker C."/>
            <person name="Pinto D."/>
            <person name="Vollmers J."/>
            <person name="Rivas-Marin E."/>
            <person name="Kohn T."/>
            <person name="Peeters S.H."/>
            <person name="Heuer A."/>
            <person name="Rast P."/>
            <person name="Oberbeckmann S."/>
            <person name="Bunk B."/>
            <person name="Jeske O."/>
            <person name="Meyerdierks A."/>
            <person name="Storesund J.E."/>
            <person name="Kallscheuer N."/>
            <person name="Luecker S."/>
            <person name="Lage O.M."/>
            <person name="Pohl T."/>
            <person name="Merkel B.J."/>
            <person name="Hornburger P."/>
            <person name="Mueller R.-W."/>
            <person name="Bruemmer F."/>
            <person name="Labrenz M."/>
            <person name="Spormann A.M."/>
            <person name="Op den Camp H."/>
            <person name="Overmann J."/>
            <person name="Amann R."/>
            <person name="Jetten M.S.M."/>
            <person name="Mascher T."/>
            <person name="Medema M.H."/>
            <person name="Devos D.P."/>
            <person name="Kaster A.-K."/>
            <person name="Ovreas L."/>
            <person name="Rohde M."/>
            <person name="Galperin M.Y."/>
            <person name="Jogler C."/>
        </authorList>
    </citation>
    <scope>NUCLEOTIDE SEQUENCE [LARGE SCALE GENOMIC DNA]</scope>
    <source>
        <strain evidence="5 6">KS4</strain>
    </source>
</reference>
<evidence type="ECO:0000256" key="3">
    <source>
        <dbReference type="ARBA" id="ARBA00023239"/>
    </source>
</evidence>
<dbReference type="GO" id="GO:0009234">
    <property type="term" value="P:menaquinone biosynthetic process"/>
    <property type="evidence" value="ECO:0007669"/>
    <property type="project" value="UniProtKB-UniRule"/>
</dbReference>
<dbReference type="KEGG" id="pcor:KS4_35910"/>
<name>A0A517YZ57_9BACT</name>
<dbReference type="UniPathway" id="UPA00079"/>
<comment type="pathway">
    <text evidence="1 4">Quinol/quinone metabolism; menaquinone biosynthesis.</text>
</comment>
<dbReference type="InterPro" id="IPR003773">
    <property type="entry name" value="Menaquinone_biosynth"/>
</dbReference>
<feature type="active site" description="Proton acceptor" evidence="4">
    <location>
        <position position="197"/>
    </location>
</feature>
<comment type="function">
    <text evidence="4">Catalyzes the conversion of cyclic dehypoxanthine futalosine (cyclic DHFL) into 1,4-dihydroxy-6-naphthoate, a step in the biosynthesis of menaquinone (MK, vitamin K2).</text>
</comment>
<keyword evidence="2 4" id="KW-0474">Menaquinone biosynthesis</keyword>
<comment type="caution">
    <text evidence="4">Lacks conserved residue(s) required for the propagation of feature annotation.</text>
</comment>
<accession>A0A517YZ57</accession>
<dbReference type="HAMAP" id="MF_00996">
    <property type="entry name" value="MqnD"/>
    <property type="match status" value="1"/>
</dbReference>
<evidence type="ECO:0000313" key="5">
    <source>
        <dbReference type="EMBL" id="QDU35508.1"/>
    </source>
</evidence>
<evidence type="ECO:0000256" key="4">
    <source>
        <dbReference type="HAMAP-Rule" id="MF_00996"/>
    </source>
</evidence>
<dbReference type="Pfam" id="PF02621">
    <property type="entry name" value="VitK2_biosynth"/>
    <property type="match status" value="1"/>
</dbReference>
<dbReference type="EMBL" id="CP036425">
    <property type="protein sequence ID" value="QDU35508.1"/>
    <property type="molecule type" value="Genomic_DNA"/>
</dbReference>
<keyword evidence="6" id="KW-1185">Reference proteome</keyword>
<evidence type="ECO:0000313" key="6">
    <source>
        <dbReference type="Proteomes" id="UP000317369"/>
    </source>
</evidence>
<dbReference type="Gene3D" id="3.40.190.10">
    <property type="entry name" value="Periplasmic binding protein-like II"/>
    <property type="match status" value="2"/>
</dbReference>
<dbReference type="AlphaFoldDB" id="A0A517YZ57"/>
<gene>
    <name evidence="4 5" type="primary">mqnD</name>
    <name evidence="5" type="ORF">KS4_35910</name>
</gene>
<evidence type="ECO:0000256" key="1">
    <source>
        <dbReference type="ARBA" id="ARBA00004863"/>
    </source>
</evidence>
<protein>
    <recommendedName>
        <fullName evidence="4">1,4-dihydroxy-6-naphtoate synthase</fullName>
        <ecNumber evidence="4">4.1.99.29</ecNumber>
    </recommendedName>
    <alternativeName>
        <fullName evidence="4">Menaquinone biosynthetic enzyme MqnD</fullName>
    </alternativeName>
</protein>
<comment type="similarity">
    <text evidence="4">Belongs to the MqnA/MqnD family. MqnD subfamily.</text>
</comment>
<dbReference type="GO" id="GO:0016830">
    <property type="term" value="F:carbon-carbon lyase activity"/>
    <property type="evidence" value="ECO:0007669"/>
    <property type="project" value="UniProtKB-UniRule"/>
</dbReference>
<dbReference type="EC" id="4.1.99.29" evidence="4"/>
<proteinExistence type="inferred from homology"/>